<keyword evidence="8" id="KW-1185">Reference proteome</keyword>
<dbReference type="EMBL" id="RBDX01000003">
    <property type="protein sequence ID" value="RKN11441.1"/>
    <property type="molecule type" value="Genomic_DNA"/>
</dbReference>
<evidence type="ECO:0000256" key="2">
    <source>
        <dbReference type="ARBA" id="ARBA00022434"/>
    </source>
</evidence>
<name>A0A3A9WDM9_9ACTN</name>
<evidence type="ECO:0000256" key="1">
    <source>
        <dbReference type="ARBA" id="ARBA00001970"/>
    </source>
</evidence>
<proteinExistence type="predicted"/>
<dbReference type="GO" id="GO:0004322">
    <property type="term" value="F:ferroxidase activity"/>
    <property type="evidence" value="ECO:0007669"/>
    <property type="project" value="TreeGrafter"/>
</dbReference>
<evidence type="ECO:0000256" key="4">
    <source>
        <dbReference type="PIRSR" id="PIRSR018063-50"/>
    </source>
</evidence>
<feature type="binding site" evidence="4">
    <location>
        <position position="134"/>
    </location>
    <ligand>
        <name>Fe cation</name>
        <dbReference type="ChEBI" id="CHEBI:24875"/>
    </ligand>
</feature>
<evidence type="ECO:0000256" key="3">
    <source>
        <dbReference type="ARBA" id="ARBA00023004"/>
    </source>
</evidence>
<dbReference type="AlphaFoldDB" id="A0A3A9WDM9"/>
<evidence type="ECO:0000313" key="8">
    <source>
        <dbReference type="Proteomes" id="UP000268652"/>
    </source>
</evidence>
<dbReference type="GO" id="GO:0020037">
    <property type="term" value="F:heme binding"/>
    <property type="evidence" value="ECO:0007669"/>
    <property type="project" value="TreeGrafter"/>
</dbReference>
<dbReference type="OrthoDB" id="4271929at2"/>
<comment type="cofactor">
    <cofactor evidence="1">
        <name>heme b</name>
        <dbReference type="ChEBI" id="CHEBI:60344"/>
    </cofactor>
</comment>
<dbReference type="InterPro" id="IPR012347">
    <property type="entry name" value="Ferritin-like"/>
</dbReference>
<evidence type="ECO:0000313" key="7">
    <source>
        <dbReference type="EMBL" id="RKN26539.1"/>
    </source>
</evidence>
<keyword evidence="2" id="KW-0409">Iron storage</keyword>
<dbReference type="Pfam" id="PF00210">
    <property type="entry name" value="Ferritin"/>
    <property type="match status" value="1"/>
</dbReference>
<organism evidence="6 9">
    <name type="scientific">Streptomyces radicis</name>
    <dbReference type="NCBI Taxonomy" id="1750517"/>
    <lineage>
        <taxon>Bacteria</taxon>
        <taxon>Bacillati</taxon>
        <taxon>Actinomycetota</taxon>
        <taxon>Actinomycetes</taxon>
        <taxon>Kitasatosporales</taxon>
        <taxon>Streptomycetaceae</taxon>
        <taxon>Streptomyces</taxon>
    </lineage>
</organism>
<dbReference type="GO" id="GO:0008199">
    <property type="term" value="F:ferric iron binding"/>
    <property type="evidence" value="ECO:0007669"/>
    <property type="project" value="InterPro"/>
</dbReference>
<evidence type="ECO:0000259" key="5">
    <source>
        <dbReference type="PROSITE" id="PS50905"/>
    </source>
</evidence>
<dbReference type="InterPro" id="IPR014490">
    <property type="entry name" value="Dps-like"/>
</dbReference>
<sequence length="179" mass="20333">MTTTDDFVLDVTRIRDQARQRMEKGPVTDTYGVDKDRVISILNDVIATEVVCWLRYTRHAIAATGIDRAQVSAEFTEHAKEEMDHALRAAERVSQLGGDPDFDPTTLAERAHTDYATPADHELKAMLENNLLAERIVISTYQEIIRWLGDHDPTTRRLMESILEEEEEHADDLVDLIGT</sequence>
<dbReference type="EMBL" id="RBDY01000002">
    <property type="protein sequence ID" value="RKN26539.1"/>
    <property type="molecule type" value="Genomic_DNA"/>
</dbReference>
<dbReference type="GO" id="GO:0005829">
    <property type="term" value="C:cytosol"/>
    <property type="evidence" value="ECO:0007669"/>
    <property type="project" value="TreeGrafter"/>
</dbReference>
<feature type="binding site" evidence="4">
    <location>
        <position position="49"/>
    </location>
    <ligand>
        <name>Fe cation</name>
        <dbReference type="ChEBI" id="CHEBI:24875"/>
    </ligand>
</feature>
<dbReference type="RefSeq" id="WP_113688267.1">
    <property type="nucleotide sequence ID" value="NZ_RBDX01000003.1"/>
</dbReference>
<dbReference type="Proteomes" id="UP000268652">
    <property type="component" value="Unassembled WGS sequence"/>
</dbReference>
<evidence type="ECO:0000313" key="9">
    <source>
        <dbReference type="Proteomes" id="UP000275024"/>
    </source>
</evidence>
<dbReference type="InterPro" id="IPR008331">
    <property type="entry name" value="Ferritin_DPS_dom"/>
</dbReference>
<dbReference type="SUPFAM" id="SSF47240">
    <property type="entry name" value="Ferritin-like"/>
    <property type="match status" value="1"/>
</dbReference>
<gene>
    <name evidence="7" type="ORF">D7318_03935</name>
    <name evidence="6" type="ORF">D7319_05725</name>
</gene>
<dbReference type="PANTHER" id="PTHR30295:SF1">
    <property type="entry name" value="DNA PROTECTION DURING STARVATION PROTEIN"/>
    <property type="match status" value="1"/>
</dbReference>
<dbReference type="PIRSF" id="PIRSF018063">
    <property type="entry name" value="Ferrtn_UCP018063"/>
    <property type="match status" value="1"/>
</dbReference>
<dbReference type="GO" id="GO:0006879">
    <property type="term" value="P:intracellular iron ion homeostasis"/>
    <property type="evidence" value="ECO:0007669"/>
    <property type="project" value="UniProtKB-KW"/>
</dbReference>
<dbReference type="InterPro" id="IPR009040">
    <property type="entry name" value="Ferritin-like_diiron"/>
</dbReference>
<feature type="binding site" evidence="4">
    <location>
        <position position="85"/>
    </location>
    <ligand>
        <name>Fe cation</name>
        <dbReference type="ChEBI" id="CHEBI:24875"/>
    </ligand>
</feature>
<accession>A0A3A9WDM9</accession>
<feature type="binding site" evidence="4">
    <location>
        <position position="169"/>
    </location>
    <ligand>
        <name>Fe cation</name>
        <dbReference type="ChEBI" id="CHEBI:24875"/>
    </ligand>
</feature>
<comment type="caution">
    <text evidence="6">The sequence shown here is derived from an EMBL/GenBank/DDBJ whole genome shotgun (WGS) entry which is preliminary data.</text>
</comment>
<feature type="binding site" evidence="4">
    <location>
        <position position="166"/>
    </location>
    <ligand>
        <name>Fe cation</name>
        <dbReference type="ChEBI" id="CHEBI:24875"/>
    </ligand>
</feature>
<keyword evidence="4" id="KW-0479">Metal-binding</keyword>
<dbReference type="PROSITE" id="PS50905">
    <property type="entry name" value="FERRITIN_LIKE"/>
    <property type="match status" value="1"/>
</dbReference>
<reference evidence="8 9" key="1">
    <citation type="submission" date="2018-09" db="EMBL/GenBank/DDBJ databases">
        <title>Streptomyces sp. nov. DS1-2, an endophytic actinomycete isolated from roots of Dendrobium scabrilingue.</title>
        <authorList>
            <person name="Kuncharoen N."/>
            <person name="Kudo T."/>
            <person name="Ohkuma M."/>
            <person name="Yuki M."/>
            <person name="Tanasupawat S."/>
        </authorList>
    </citation>
    <scope>NUCLEOTIDE SEQUENCE [LARGE SCALE GENOMIC DNA]</scope>
    <source>
        <strain evidence="6 9">AZ1-7</strain>
        <strain evidence="7 8">DS1-2</strain>
    </source>
</reference>
<evidence type="ECO:0000313" key="6">
    <source>
        <dbReference type="EMBL" id="RKN11441.1"/>
    </source>
</evidence>
<dbReference type="Proteomes" id="UP000275024">
    <property type="component" value="Unassembled WGS sequence"/>
</dbReference>
<keyword evidence="3 4" id="KW-0408">Iron</keyword>
<feature type="domain" description="Ferritin-like diiron" evidence="5">
    <location>
        <begin position="32"/>
        <end position="179"/>
    </location>
</feature>
<dbReference type="PANTHER" id="PTHR30295">
    <property type="entry name" value="BACTERIOFERRITIN"/>
    <property type="match status" value="1"/>
</dbReference>
<protein>
    <submittedName>
        <fullName evidence="6">Bacterioferritin</fullName>
    </submittedName>
</protein>
<dbReference type="Gene3D" id="1.20.1260.10">
    <property type="match status" value="1"/>
</dbReference>
<dbReference type="InterPro" id="IPR009078">
    <property type="entry name" value="Ferritin-like_SF"/>
</dbReference>